<evidence type="ECO:0000256" key="5">
    <source>
        <dbReference type="ARBA" id="ARBA00022989"/>
    </source>
</evidence>
<dbReference type="PANTHER" id="PTHR43744">
    <property type="entry name" value="ABC TRANSPORTER PERMEASE PROTEIN MG189-RELATED-RELATED"/>
    <property type="match status" value="1"/>
</dbReference>
<dbReference type="SUPFAM" id="SSF161098">
    <property type="entry name" value="MetI-like"/>
    <property type="match status" value="1"/>
</dbReference>
<feature type="transmembrane region" description="Helical" evidence="7">
    <location>
        <begin position="115"/>
        <end position="137"/>
    </location>
</feature>
<organism evidence="9 10">
    <name type="scientific">Anaerocolumna sedimenticola</name>
    <dbReference type="NCBI Taxonomy" id="2696063"/>
    <lineage>
        <taxon>Bacteria</taxon>
        <taxon>Bacillati</taxon>
        <taxon>Bacillota</taxon>
        <taxon>Clostridia</taxon>
        <taxon>Lachnospirales</taxon>
        <taxon>Lachnospiraceae</taxon>
        <taxon>Anaerocolumna</taxon>
    </lineage>
</organism>
<feature type="transmembrane region" description="Helical" evidence="7">
    <location>
        <begin position="12"/>
        <end position="32"/>
    </location>
</feature>
<feature type="transmembrane region" description="Helical" evidence="7">
    <location>
        <begin position="246"/>
        <end position="266"/>
    </location>
</feature>
<dbReference type="RefSeq" id="WP_161837736.1">
    <property type="nucleotide sequence ID" value="NZ_CP048000.1"/>
</dbReference>
<dbReference type="InterPro" id="IPR035906">
    <property type="entry name" value="MetI-like_sf"/>
</dbReference>
<comment type="subcellular location">
    <subcellularLocation>
        <location evidence="1 7">Cell membrane</location>
        <topology evidence="1 7">Multi-pass membrane protein</topology>
    </subcellularLocation>
</comment>
<comment type="similarity">
    <text evidence="7">Belongs to the binding-protein-dependent transport system permease family.</text>
</comment>
<dbReference type="CDD" id="cd06261">
    <property type="entry name" value="TM_PBP2"/>
    <property type="match status" value="1"/>
</dbReference>
<keyword evidence="10" id="KW-1185">Reference proteome</keyword>
<evidence type="ECO:0000256" key="1">
    <source>
        <dbReference type="ARBA" id="ARBA00004651"/>
    </source>
</evidence>
<evidence type="ECO:0000313" key="9">
    <source>
        <dbReference type="EMBL" id="QHQ60908.1"/>
    </source>
</evidence>
<evidence type="ECO:0000256" key="6">
    <source>
        <dbReference type="ARBA" id="ARBA00023136"/>
    </source>
</evidence>
<dbReference type="EMBL" id="CP048000">
    <property type="protein sequence ID" value="QHQ60908.1"/>
    <property type="molecule type" value="Genomic_DNA"/>
</dbReference>
<keyword evidence="4 7" id="KW-0812">Transmembrane</keyword>
<dbReference type="Gene3D" id="1.10.3720.10">
    <property type="entry name" value="MetI-like"/>
    <property type="match status" value="1"/>
</dbReference>
<dbReference type="Pfam" id="PF00528">
    <property type="entry name" value="BPD_transp_1"/>
    <property type="match status" value="1"/>
</dbReference>
<name>A0A6P1TNH3_9FIRM</name>
<reference evidence="9 10" key="1">
    <citation type="submission" date="2020-01" db="EMBL/GenBank/DDBJ databases">
        <title>Genome analysis of Anaerocolumna sp. CBA3638.</title>
        <authorList>
            <person name="Kim J."/>
            <person name="Roh S.W."/>
        </authorList>
    </citation>
    <scope>NUCLEOTIDE SEQUENCE [LARGE SCALE GENOMIC DNA]</scope>
    <source>
        <strain evidence="9 10">CBA3638</strain>
    </source>
</reference>
<evidence type="ECO:0000256" key="4">
    <source>
        <dbReference type="ARBA" id="ARBA00022692"/>
    </source>
</evidence>
<dbReference type="PANTHER" id="PTHR43744:SF8">
    <property type="entry name" value="SN-GLYCEROL-3-PHOSPHATE TRANSPORT SYSTEM PERMEASE PROTEIN UGPE"/>
    <property type="match status" value="1"/>
</dbReference>
<feature type="domain" description="ABC transmembrane type-1" evidence="8">
    <location>
        <begin position="80"/>
        <end position="267"/>
    </location>
</feature>
<evidence type="ECO:0000256" key="7">
    <source>
        <dbReference type="RuleBase" id="RU363032"/>
    </source>
</evidence>
<dbReference type="GO" id="GO:0005886">
    <property type="term" value="C:plasma membrane"/>
    <property type="evidence" value="ECO:0007669"/>
    <property type="project" value="UniProtKB-SubCell"/>
</dbReference>
<keyword evidence="6 7" id="KW-0472">Membrane</keyword>
<protein>
    <submittedName>
        <fullName evidence="9">ABC transporter permease subunit</fullName>
    </submittedName>
</protein>
<evidence type="ECO:0000256" key="2">
    <source>
        <dbReference type="ARBA" id="ARBA00022448"/>
    </source>
</evidence>
<keyword evidence="2 7" id="KW-0813">Transport</keyword>
<feature type="transmembrane region" description="Helical" evidence="7">
    <location>
        <begin position="190"/>
        <end position="212"/>
    </location>
</feature>
<proteinExistence type="inferred from homology"/>
<sequence length="282" mass="32103">MKIKLGVKTCLLFILTLFIWVPLWMLFTGSFMGGDELYKYIWSVLNQRESMASWTGFPRYPTLRHYVELLLDSPEFFVMFWNSCIQVIPVLLGQIGIAVPAAWAFARFEFKGKKLLFFIYMILMVLPFQVTMVSSYLVLYRLGFVDTHLALILPNIFSTFPVFIMVKFFKEVPKSLIEAAKLDGAGEFIIFTRIGIPIGSPGILSIITLGFLEYWNAIEQPLTFLVRRKELWPLPLYLPDISSDNAGAAFGASVIMMLPALLLFLYGQKYLEQGIAASGLKE</sequence>
<gene>
    <name evidence="9" type="ORF">Ana3638_09125</name>
</gene>
<accession>A0A6P1TNH3</accession>
<keyword evidence="3" id="KW-1003">Cell membrane</keyword>
<dbReference type="InterPro" id="IPR000515">
    <property type="entry name" value="MetI-like"/>
</dbReference>
<evidence type="ECO:0000259" key="8">
    <source>
        <dbReference type="PROSITE" id="PS50928"/>
    </source>
</evidence>
<feature type="transmembrane region" description="Helical" evidence="7">
    <location>
        <begin position="79"/>
        <end position="103"/>
    </location>
</feature>
<evidence type="ECO:0000313" key="10">
    <source>
        <dbReference type="Proteomes" id="UP000464314"/>
    </source>
</evidence>
<dbReference type="Proteomes" id="UP000464314">
    <property type="component" value="Chromosome"/>
</dbReference>
<feature type="transmembrane region" description="Helical" evidence="7">
    <location>
        <begin position="149"/>
        <end position="169"/>
    </location>
</feature>
<dbReference type="GO" id="GO:0055085">
    <property type="term" value="P:transmembrane transport"/>
    <property type="evidence" value="ECO:0007669"/>
    <property type="project" value="InterPro"/>
</dbReference>
<dbReference type="AlphaFoldDB" id="A0A6P1TNH3"/>
<dbReference type="KEGG" id="anr:Ana3638_09125"/>
<keyword evidence="5 7" id="KW-1133">Transmembrane helix</keyword>
<evidence type="ECO:0000256" key="3">
    <source>
        <dbReference type="ARBA" id="ARBA00022475"/>
    </source>
</evidence>
<dbReference type="PROSITE" id="PS50928">
    <property type="entry name" value="ABC_TM1"/>
    <property type="match status" value="1"/>
</dbReference>